<organism evidence="1 2">
    <name type="scientific">Gossypium aridum</name>
    <name type="common">American cotton</name>
    <name type="synonym">Erioxylum aridum</name>
    <dbReference type="NCBI Taxonomy" id="34290"/>
    <lineage>
        <taxon>Eukaryota</taxon>
        <taxon>Viridiplantae</taxon>
        <taxon>Streptophyta</taxon>
        <taxon>Embryophyta</taxon>
        <taxon>Tracheophyta</taxon>
        <taxon>Spermatophyta</taxon>
        <taxon>Magnoliopsida</taxon>
        <taxon>eudicotyledons</taxon>
        <taxon>Gunneridae</taxon>
        <taxon>Pentapetalae</taxon>
        <taxon>rosids</taxon>
        <taxon>malvids</taxon>
        <taxon>Malvales</taxon>
        <taxon>Malvaceae</taxon>
        <taxon>Malvoideae</taxon>
        <taxon>Gossypium</taxon>
    </lineage>
</organism>
<reference evidence="1 2" key="1">
    <citation type="journal article" date="2019" name="Genome Biol. Evol.">
        <title>Insights into the evolution of the New World diploid cottons (Gossypium, subgenus Houzingenia) based on genome sequencing.</title>
        <authorList>
            <person name="Grover C.E."/>
            <person name="Arick M.A. 2nd"/>
            <person name="Thrash A."/>
            <person name="Conover J.L."/>
            <person name="Sanders W.S."/>
            <person name="Peterson D.G."/>
            <person name="Frelichowski J.E."/>
            <person name="Scheffler J.A."/>
            <person name="Scheffler B.E."/>
            <person name="Wendel J.F."/>
        </authorList>
    </citation>
    <scope>NUCLEOTIDE SEQUENCE [LARGE SCALE GENOMIC DNA]</scope>
    <source>
        <strain evidence="1">185</strain>
        <tissue evidence="1">Leaf</tissue>
    </source>
</reference>
<protein>
    <submittedName>
        <fullName evidence="1">Uncharacterized protein</fullName>
    </submittedName>
</protein>
<comment type="caution">
    <text evidence="1">The sequence shown here is derived from an EMBL/GenBank/DDBJ whole genome shotgun (WGS) entry which is preliminary data.</text>
</comment>
<keyword evidence="2" id="KW-1185">Reference proteome</keyword>
<evidence type="ECO:0000313" key="1">
    <source>
        <dbReference type="EMBL" id="MBA0701192.1"/>
    </source>
</evidence>
<name>A0A7J8YP83_GOSAI</name>
<dbReference type="EMBL" id="JABFAA010206881">
    <property type="protein sequence ID" value="MBA0701192.1"/>
    <property type="molecule type" value="Genomic_DNA"/>
</dbReference>
<dbReference type="Proteomes" id="UP000593577">
    <property type="component" value="Unassembled WGS sequence"/>
</dbReference>
<proteinExistence type="predicted"/>
<dbReference type="AlphaFoldDB" id="A0A7J8YP83"/>
<gene>
    <name evidence="1" type="ORF">Goari_022266</name>
</gene>
<accession>A0A7J8YP83</accession>
<evidence type="ECO:0000313" key="2">
    <source>
        <dbReference type="Proteomes" id="UP000593577"/>
    </source>
</evidence>
<sequence length="46" mass="5368">MQIQILFLLKHFQMSNAFPLKEVKCMSTNEMKKVHNDITTSLMAAR</sequence>